<dbReference type="InterPro" id="IPR022703">
    <property type="entry name" value="DUF3533"/>
</dbReference>
<feature type="compositionally biased region" description="Low complexity" evidence="1">
    <location>
        <begin position="583"/>
        <end position="592"/>
    </location>
</feature>
<feature type="transmembrane region" description="Helical" evidence="2">
    <location>
        <begin position="414"/>
        <end position="436"/>
    </location>
</feature>
<reference evidence="4" key="1">
    <citation type="journal article" date="2020" name="Fungal Divers.">
        <title>Resolving the Mortierellaceae phylogeny through synthesis of multi-gene phylogenetics and phylogenomics.</title>
        <authorList>
            <person name="Vandepol N."/>
            <person name="Liber J."/>
            <person name="Desiro A."/>
            <person name="Na H."/>
            <person name="Kennedy M."/>
            <person name="Barry K."/>
            <person name="Grigoriev I.V."/>
            <person name="Miller A.N."/>
            <person name="O'Donnell K."/>
            <person name="Stajich J.E."/>
            <person name="Bonito G."/>
        </authorList>
    </citation>
    <scope>NUCLEOTIDE SEQUENCE</scope>
    <source>
        <strain evidence="4">CK1249</strain>
    </source>
</reference>
<dbReference type="PANTHER" id="PTHR34814">
    <property type="entry name" value="NITROSOGUANIDINE RESISTANCE PROTEIN SNG1"/>
    <property type="match status" value="1"/>
</dbReference>
<feature type="transmembrane region" description="Helical" evidence="2">
    <location>
        <begin position="390"/>
        <end position="408"/>
    </location>
</feature>
<feature type="transmembrane region" description="Helical" evidence="2">
    <location>
        <begin position="332"/>
        <end position="354"/>
    </location>
</feature>
<evidence type="ECO:0000259" key="3">
    <source>
        <dbReference type="Pfam" id="PF12051"/>
    </source>
</evidence>
<feature type="compositionally biased region" description="Basic and acidic residues" evidence="1">
    <location>
        <begin position="603"/>
        <end position="614"/>
    </location>
</feature>
<evidence type="ECO:0000313" key="4">
    <source>
        <dbReference type="EMBL" id="KAF9964904.1"/>
    </source>
</evidence>
<proteinExistence type="predicted"/>
<dbReference type="Pfam" id="PF12051">
    <property type="entry name" value="DUF3533"/>
    <property type="match status" value="1"/>
</dbReference>
<keyword evidence="5" id="KW-1185">Reference proteome</keyword>
<gene>
    <name evidence="4" type="ORF">BGZ70_005745</name>
</gene>
<dbReference type="OrthoDB" id="2140105at2759"/>
<keyword evidence="2" id="KW-0812">Transmembrane</keyword>
<protein>
    <recommendedName>
        <fullName evidence="3">DUF3533 domain-containing protein</fullName>
    </recommendedName>
</protein>
<feature type="transmembrane region" description="Helical" evidence="2">
    <location>
        <begin position="58"/>
        <end position="79"/>
    </location>
</feature>
<evidence type="ECO:0000256" key="2">
    <source>
        <dbReference type="SAM" id="Phobius"/>
    </source>
</evidence>
<feature type="region of interest" description="Disordered" evidence="1">
    <location>
        <begin position="1"/>
        <end position="31"/>
    </location>
</feature>
<feature type="compositionally biased region" description="Basic and acidic residues" evidence="1">
    <location>
        <begin position="490"/>
        <end position="505"/>
    </location>
</feature>
<evidence type="ECO:0000256" key="1">
    <source>
        <dbReference type="SAM" id="MobiDB-lite"/>
    </source>
</evidence>
<sequence>MVATKQDAFAVPQHSGHGQKSGVPGRNVGEPETDLFSVVEIMLDMPEHPTWREVSIKLARALAVLTVGYFLLMALYFGAEFQSEHQMKNFDIMVVNLDQGMIGLHYDNFVQTLNKQPGQPNWSVQSPTLYANLSAIQEQVRTGRFWGAVVVQSNASLNLNQAYSTQFKNYDPSGAFAFIYDSGRDPLVVRPRIVAAMYLQFLEFSRRFNPAWVRFVLNFSEAQATFNVSSLVRSPQVLGTPIAFEEYDLHPVTAAIITSATSVAYIWIFLVAGGSTYLVAHVIQPMTRGASVGKTMAMLLTPLLAFVMVLSMTYSILLLAFGVPFANGVPQFLSLFAGMLLLQCAVASLVLFLIYLIPVVFIPTFTITFVILNVIAVFNPGELVPSFYRWVYAMPFLNAVQISRYVLMGSYNRLQYNVPILAAWTLTPLVLLPFAIHRQKRMARALEDHEELREEEEKEDRRPSGKTAALQQKGQPKRDSEKIRRHPSRKERYGRPSRDGTEHDSPWSGKSGESDWEDDVIRLSGELYRLENHPPAERRPSRSRRGDQRAHARQEQPRVSSRSSTRAQTSPAPLKSSGHKSRASASAPSESRVFGRASAHRSRAYDKRRHDERAANMIPNEVKV</sequence>
<feature type="transmembrane region" description="Helical" evidence="2">
    <location>
        <begin position="263"/>
        <end position="283"/>
    </location>
</feature>
<keyword evidence="2" id="KW-1133">Transmembrane helix</keyword>
<dbReference type="Proteomes" id="UP000738359">
    <property type="component" value="Unassembled WGS sequence"/>
</dbReference>
<evidence type="ECO:0000313" key="5">
    <source>
        <dbReference type="Proteomes" id="UP000738359"/>
    </source>
</evidence>
<dbReference type="InterPro" id="IPR053001">
    <property type="entry name" value="MNNG_permease-like"/>
</dbReference>
<organism evidence="4 5">
    <name type="scientific">Mortierella alpina</name>
    <name type="common">Oleaginous fungus</name>
    <name type="synonym">Mortierella renispora</name>
    <dbReference type="NCBI Taxonomy" id="64518"/>
    <lineage>
        <taxon>Eukaryota</taxon>
        <taxon>Fungi</taxon>
        <taxon>Fungi incertae sedis</taxon>
        <taxon>Mucoromycota</taxon>
        <taxon>Mortierellomycotina</taxon>
        <taxon>Mortierellomycetes</taxon>
        <taxon>Mortierellales</taxon>
        <taxon>Mortierellaceae</taxon>
        <taxon>Mortierella</taxon>
    </lineage>
</organism>
<dbReference type="AlphaFoldDB" id="A0A9P6J8M0"/>
<feature type="region of interest" description="Disordered" evidence="1">
    <location>
        <begin position="447"/>
        <end position="624"/>
    </location>
</feature>
<comment type="caution">
    <text evidence="4">The sequence shown here is derived from an EMBL/GenBank/DDBJ whole genome shotgun (WGS) entry which is preliminary data.</text>
</comment>
<feature type="compositionally biased region" description="Basic and acidic residues" evidence="1">
    <location>
        <begin position="528"/>
        <end position="556"/>
    </location>
</feature>
<keyword evidence="2" id="KW-0472">Membrane</keyword>
<feature type="compositionally biased region" description="Polar residues" evidence="1">
    <location>
        <begin position="557"/>
        <end position="571"/>
    </location>
</feature>
<feature type="domain" description="DUF3533" evidence="3">
    <location>
        <begin position="64"/>
        <end position="426"/>
    </location>
</feature>
<feature type="transmembrane region" description="Helical" evidence="2">
    <location>
        <begin position="360"/>
        <end position="378"/>
    </location>
</feature>
<dbReference type="EMBL" id="JAAAHY010000308">
    <property type="protein sequence ID" value="KAF9964904.1"/>
    <property type="molecule type" value="Genomic_DNA"/>
</dbReference>
<dbReference type="GO" id="GO:0016020">
    <property type="term" value="C:membrane"/>
    <property type="evidence" value="ECO:0007669"/>
    <property type="project" value="TreeGrafter"/>
</dbReference>
<accession>A0A9P6J8M0</accession>
<name>A0A9P6J8M0_MORAP</name>
<dbReference type="PANTHER" id="PTHR34814:SF2">
    <property type="entry name" value="DUF3533 DOMAIN-CONTAINING PROTEIN"/>
    <property type="match status" value="1"/>
</dbReference>
<feature type="transmembrane region" description="Helical" evidence="2">
    <location>
        <begin position="303"/>
        <end position="325"/>
    </location>
</feature>